<reference evidence="14" key="1">
    <citation type="submission" date="2016-10" db="EMBL/GenBank/DDBJ databases">
        <authorList>
            <person name="Varghese N."/>
            <person name="Submissions S."/>
        </authorList>
    </citation>
    <scope>NUCLEOTIDE SEQUENCE [LARGE SCALE GENOMIC DNA]</scope>
    <source>
        <strain evidence="14">LMG 26383,CCUG 61248,R- 45681</strain>
    </source>
</reference>
<evidence type="ECO:0000256" key="9">
    <source>
        <dbReference type="ARBA" id="ARBA00023002"/>
    </source>
</evidence>
<evidence type="ECO:0000313" key="13">
    <source>
        <dbReference type="EMBL" id="SEL06034.1"/>
    </source>
</evidence>
<dbReference type="Pfam" id="PF04879">
    <property type="entry name" value="Molybdop_Fe4S4"/>
    <property type="match status" value="1"/>
</dbReference>
<protein>
    <submittedName>
        <fullName evidence="13">Formate dehydrogenase major subunit</fullName>
    </submittedName>
</protein>
<comment type="cofactor">
    <cofactor evidence="2">
        <name>[4Fe-4S] cluster</name>
        <dbReference type="ChEBI" id="CHEBI:49883"/>
    </cofactor>
</comment>
<dbReference type="FunFam" id="2.20.25.90:FF:000006">
    <property type="entry name" value="Formate dehydrogenase alpha subunit"/>
    <property type="match status" value="1"/>
</dbReference>
<dbReference type="InterPro" id="IPR009010">
    <property type="entry name" value="Asp_de-COase-like_dom_sf"/>
</dbReference>
<comment type="cofactor">
    <cofactor evidence="1">
        <name>Mo-bis(molybdopterin guanine dinucleotide)</name>
        <dbReference type="ChEBI" id="CHEBI:60539"/>
    </cofactor>
</comment>
<accession>A0A1H7M4A6</accession>
<dbReference type="GO" id="GO:0043546">
    <property type="term" value="F:molybdopterin cofactor binding"/>
    <property type="evidence" value="ECO:0007669"/>
    <property type="project" value="InterPro"/>
</dbReference>
<dbReference type="PROSITE" id="PS51669">
    <property type="entry name" value="4FE4S_MOW_BIS_MGD"/>
    <property type="match status" value="1"/>
</dbReference>
<dbReference type="InterPro" id="IPR006963">
    <property type="entry name" value="Mopterin_OxRdtase_4Fe-4S_dom"/>
</dbReference>
<dbReference type="Pfam" id="PF01568">
    <property type="entry name" value="Molydop_binding"/>
    <property type="match status" value="1"/>
</dbReference>
<keyword evidence="8" id="KW-0732">Signal</keyword>
<dbReference type="Gene3D" id="3.40.228.10">
    <property type="entry name" value="Dimethylsulfoxide Reductase, domain 2"/>
    <property type="match status" value="1"/>
</dbReference>
<evidence type="ECO:0000256" key="1">
    <source>
        <dbReference type="ARBA" id="ARBA00001942"/>
    </source>
</evidence>
<dbReference type="InterPro" id="IPR006311">
    <property type="entry name" value="TAT_signal"/>
</dbReference>
<evidence type="ECO:0000313" key="14">
    <source>
        <dbReference type="Proteomes" id="UP000199664"/>
    </source>
</evidence>
<dbReference type="STRING" id="1036779.SAMN04515666_102715"/>
<dbReference type="SUPFAM" id="SSF50692">
    <property type="entry name" value="ADC-like"/>
    <property type="match status" value="1"/>
</dbReference>
<dbReference type="PANTHER" id="PTHR43598">
    <property type="entry name" value="TUNGSTEN-CONTAINING FORMYLMETHANOFURAN DEHYDROGENASE 2 SUBUNIT B"/>
    <property type="match status" value="1"/>
</dbReference>
<dbReference type="EMBL" id="FOAN01000002">
    <property type="protein sequence ID" value="SEL06034.1"/>
    <property type="molecule type" value="Genomic_DNA"/>
</dbReference>
<dbReference type="SMART" id="SM00926">
    <property type="entry name" value="Molybdop_Fe4S4"/>
    <property type="match status" value="1"/>
</dbReference>
<dbReference type="Gene3D" id="2.20.25.90">
    <property type="entry name" value="ADC-like domains"/>
    <property type="match status" value="1"/>
</dbReference>
<dbReference type="FunFam" id="2.40.40.20:FF:000013">
    <property type="entry name" value="Dimethyl sulfoxide reductase subunit A"/>
    <property type="match status" value="1"/>
</dbReference>
<dbReference type="InterPro" id="IPR006656">
    <property type="entry name" value="Mopterin_OxRdtase"/>
</dbReference>
<evidence type="ECO:0000259" key="12">
    <source>
        <dbReference type="PROSITE" id="PS51669"/>
    </source>
</evidence>
<dbReference type="PANTHER" id="PTHR43598:SF1">
    <property type="entry name" value="FORMATE DEHYDROGENASE-O MAJOR SUBUNIT"/>
    <property type="match status" value="1"/>
</dbReference>
<dbReference type="PROSITE" id="PS00551">
    <property type="entry name" value="MOLYBDOPTERIN_PROK_1"/>
    <property type="match status" value="1"/>
</dbReference>
<dbReference type="InterPro" id="IPR006657">
    <property type="entry name" value="MoPterin_dinucl-bd_dom"/>
</dbReference>
<keyword evidence="10" id="KW-0408">Iron</keyword>
<feature type="domain" description="4Fe-4S Mo/W bis-MGD-type" evidence="12">
    <location>
        <begin position="68"/>
        <end position="124"/>
    </location>
</feature>
<keyword evidence="7" id="KW-0479">Metal-binding</keyword>
<dbReference type="InterPro" id="IPR027467">
    <property type="entry name" value="MopterinOxRdtase_cofactor_BS"/>
</dbReference>
<evidence type="ECO:0000256" key="8">
    <source>
        <dbReference type="ARBA" id="ARBA00022729"/>
    </source>
</evidence>
<evidence type="ECO:0000256" key="10">
    <source>
        <dbReference type="ARBA" id="ARBA00023004"/>
    </source>
</evidence>
<organism evidence="13 14">
    <name type="scientific">Bosea lupini</name>
    <dbReference type="NCBI Taxonomy" id="1036779"/>
    <lineage>
        <taxon>Bacteria</taxon>
        <taxon>Pseudomonadati</taxon>
        <taxon>Pseudomonadota</taxon>
        <taxon>Alphaproteobacteria</taxon>
        <taxon>Hyphomicrobiales</taxon>
        <taxon>Boseaceae</taxon>
        <taxon>Bosea</taxon>
    </lineage>
</organism>
<dbReference type="GO" id="GO:0030313">
    <property type="term" value="C:cell envelope"/>
    <property type="evidence" value="ECO:0007669"/>
    <property type="project" value="UniProtKB-SubCell"/>
</dbReference>
<dbReference type="GO" id="GO:0030151">
    <property type="term" value="F:molybdenum ion binding"/>
    <property type="evidence" value="ECO:0007669"/>
    <property type="project" value="TreeGrafter"/>
</dbReference>
<dbReference type="GO" id="GO:0016491">
    <property type="term" value="F:oxidoreductase activity"/>
    <property type="evidence" value="ECO:0007669"/>
    <property type="project" value="UniProtKB-KW"/>
</dbReference>
<dbReference type="Gene3D" id="2.40.40.20">
    <property type="match status" value="1"/>
</dbReference>
<proteinExistence type="inferred from homology"/>
<evidence type="ECO:0000256" key="6">
    <source>
        <dbReference type="ARBA" id="ARBA00022505"/>
    </source>
</evidence>
<evidence type="ECO:0000256" key="7">
    <source>
        <dbReference type="ARBA" id="ARBA00022723"/>
    </source>
</evidence>
<dbReference type="Gene3D" id="3.40.50.740">
    <property type="match status" value="1"/>
</dbReference>
<dbReference type="SUPFAM" id="SSF53706">
    <property type="entry name" value="Formate dehydrogenase/DMSO reductase, domains 1-3"/>
    <property type="match status" value="1"/>
</dbReference>
<keyword evidence="5" id="KW-0004">4Fe-4S</keyword>
<keyword evidence="6" id="KW-0500">Molybdenum</keyword>
<dbReference type="PROSITE" id="PS51318">
    <property type="entry name" value="TAT"/>
    <property type="match status" value="1"/>
</dbReference>
<comment type="similarity">
    <text evidence="4">Belongs to the prokaryotic molybdopterin-containing oxidoreductase family.</text>
</comment>
<keyword evidence="11" id="KW-0411">Iron-sulfur</keyword>
<comment type="subcellular location">
    <subcellularLocation>
        <location evidence="3">Cell envelope</location>
    </subcellularLocation>
</comment>
<evidence type="ECO:0000256" key="11">
    <source>
        <dbReference type="ARBA" id="ARBA00023014"/>
    </source>
</evidence>
<sequence length="992" mass="108558">MLIKRKSADVQRGRLQSALGGLASGVMDRRSFLRRSGLVAGGVAAAGALQIGSVRKAEAAVPGPATGTKVVKNICTHCSVGCTVRAEVNNGVWVGQEPAWESPINRGSHCAKGASVRELVHGDRRIKYPMKLVDGQWQRLSWDQAINEIGDKMTEIRAKSGADSVYLLGSAKFSNEGSYLFRKFAAFWGTNNVDHQARICHSTTVAGVANTWGYGAMTNSYNDIRNSKTVIFMGSNAAEAHPVSMQHILTGKEQQRANVIVFDPRLTRTAAHATDYVRFRSGTDIAVIWGLMWHIFKNGWEDKAFIAARVHGMDDVRKEVEKYDPKTVEDITGIPGEQLKRVAQTFATVKPATFVWCMGVTQHSVGTANVRAICNLLLATGNVGSNGTGANIFRGHCNVQGATDFGLDISNLPCYYGLVEGAWRHWARVWGVDYDYFVSRFDEVPAKGGRPARTRKANMETSGHTSTRWFDAANLPAEQVDQKDNLKAMFVMGHGGNTIPRMPDAVKGLEKLDLLVVCDPHPTNFVSLGGRKNGTYILPICTQFETSGSRTCSNRSVQWGEKVVEPIFESASDYAVIYKLSQKLGFATEMFRPYEMVQGKIGLEPTAESILREINRGGWSTGYTGQSPERLKLHMANQDKFDIVTLRGAKGSPVENDFYGLPWPCWGTPEYKHPGTHILYNTSLAAKDGGGTFRPRFGLTRERTLPDGSKVEDTLLAEGGSYSLNSDIKDGYPEFTMGVLKKLGWDKDLTPAELATISWIGGNAVDGVSWSTDLSGGIQRVALEHGCVPYGNGKARANAWNLPDPVPVHREPIYSPRVDLVAKWPARPDERTLRIPNLHTSVQKAAVEKGIAKSFPIVLTSGRLVEYEGGGEETRSNKWLAELQQDMFVEINTADAAERGIRDGAFVWVTGPENNSKARVKALVTERVGKGAAFMPFHFGGFYQGVDQRGNYPKGLDPIVLGESVNIVTTYGYDPVTAMHEGKVTLCQIAAA</sequence>
<dbReference type="GO" id="GO:0051539">
    <property type="term" value="F:4 iron, 4 sulfur cluster binding"/>
    <property type="evidence" value="ECO:0007669"/>
    <property type="project" value="UniProtKB-KW"/>
</dbReference>
<dbReference type="GO" id="GO:0009055">
    <property type="term" value="F:electron transfer activity"/>
    <property type="evidence" value="ECO:0007669"/>
    <property type="project" value="TreeGrafter"/>
</dbReference>
<dbReference type="FunFam" id="3.40.228.10:FF:000002">
    <property type="entry name" value="Formate dehydrogenase subunit alpha"/>
    <property type="match status" value="1"/>
</dbReference>
<evidence type="ECO:0000256" key="4">
    <source>
        <dbReference type="ARBA" id="ARBA00010312"/>
    </source>
</evidence>
<gene>
    <name evidence="13" type="ORF">SAMN04515666_102715</name>
</gene>
<dbReference type="RefSeq" id="WP_091831968.1">
    <property type="nucleotide sequence ID" value="NZ_FOAN01000002.1"/>
</dbReference>
<keyword evidence="14" id="KW-1185">Reference proteome</keyword>
<evidence type="ECO:0000256" key="5">
    <source>
        <dbReference type="ARBA" id="ARBA00022485"/>
    </source>
</evidence>
<evidence type="ECO:0000256" key="3">
    <source>
        <dbReference type="ARBA" id="ARBA00004196"/>
    </source>
</evidence>
<dbReference type="Pfam" id="PF00384">
    <property type="entry name" value="Molybdopterin"/>
    <property type="match status" value="1"/>
</dbReference>
<evidence type="ECO:0000256" key="2">
    <source>
        <dbReference type="ARBA" id="ARBA00001966"/>
    </source>
</evidence>
<dbReference type="CDD" id="cd02792">
    <property type="entry name" value="MopB_CT_Formate-Dh-Na-like"/>
    <property type="match status" value="1"/>
</dbReference>
<name>A0A1H7M4A6_9HYPH</name>
<dbReference type="OrthoDB" id="9816402at2"/>
<dbReference type="AlphaFoldDB" id="A0A1H7M4A6"/>
<dbReference type="Proteomes" id="UP000199664">
    <property type="component" value="Unassembled WGS sequence"/>
</dbReference>
<keyword evidence="9" id="KW-0560">Oxidoreductase</keyword>
<dbReference type="GO" id="GO:0009061">
    <property type="term" value="P:anaerobic respiration"/>
    <property type="evidence" value="ECO:0007669"/>
    <property type="project" value="TreeGrafter"/>
</dbReference>
<dbReference type="PIRSF" id="PIRSF036643">
    <property type="entry name" value="FDH_alpha"/>
    <property type="match status" value="1"/>
</dbReference>